<evidence type="ECO:0000313" key="2">
    <source>
        <dbReference type="EMBL" id="KRT55172.1"/>
    </source>
</evidence>
<organism evidence="2 5">
    <name type="scientific">endosymbiont of Ridgeia piscesae</name>
    <dbReference type="NCBI Taxonomy" id="54398"/>
    <lineage>
        <taxon>Bacteria</taxon>
        <taxon>Pseudomonadati</taxon>
        <taxon>Pseudomonadota</taxon>
        <taxon>Gammaproteobacteria</taxon>
        <taxon>sulfur-oxidizing symbionts</taxon>
    </lineage>
</organism>
<dbReference type="Proteomes" id="UP000051276">
    <property type="component" value="Unassembled WGS sequence"/>
</dbReference>
<accession>A0A0T5YX14</accession>
<proteinExistence type="predicted"/>
<sequence length="102" mass="11661">MEIRGSIIALPTRPVHEREVDPSRIAPRPETTDPTLVERSTLRPVATPERAEALFARRHRQQNLAQDEIDQRARQALNAYQSLDQINERDYVSAVLGIDEYA</sequence>
<evidence type="ECO:0000313" key="3">
    <source>
        <dbReference type="EMBL" id="KRT58905.1"/>
    </source>
</evidence>
<feature type="region of interest" description="Disordered" evidence="1">
    <location>
        <begin position="15"/>
        <end position="35"/>
    </location>
</feature>
<dbReference type="AlphaFoldDB" id="A0A0T5YX14"/>
<dbReference type="STRING" id="54398.Ga0074115_11469"/>
<evidence type="ECO:0000256" key="1">
    <source>
        <dbReference type="SAM" id="MobiDB-lite"/>
    </source>
</evidence>
<dbReference type="RefSeq" id="WP_232433015.1">
    <property type="nucleotide sequence ID" value="NZ_KQ556940.1"/>
</dbReference>
<protein>
    <submittedName>
        <fullName evidence="2">Uncharacterized protein</fullName>
    </submittedName>
</protein>
<dbReference type="EMBL" id="LDXT01000083">
    <property type="protein sequence ID" value="KRT55172.1"/>
    <property type="molecule type" value="Genomic_DNA"/>
</dbReference>
<evidence type="ECO:0000313" key="4">
    <source>
        <dbReference type="Proteomes" id="UP000051276"/>
    </source>
</evidence>
<comment type="caution">
    <text evidence="2">The sequence shown here is derived from an EMBL/GenBank/DDBJ whole genome shotgun (WGS) entry which is preliminary data.</text>
</comment>
<name>A0A0T5YX14_9GAMM</name>
<keyword evidence="5" id="KW-1185">Reference proteome</keyword>
<dbReference type="Proteomes" id="UP000051634">
    <property type="component" value="Unassembled WGS sequence"/>
</dbReference>
<gene>
    <name evidence="2" type="ORF">Ga0074115_11469</name>
    <name evidence="3" type="ORF">Ga0076813_14472</name>
</gene>
<evidence type="ECO:0000313" key="5">
    <source>
        <dbReference type="Proteomes" id="UP000051634"/>
    </source>
</evidence>
<dbReference type="EMBL" id="LMXI01000247">
    <property type="protein sequence ID" value="KRT58905.1"/>
    <property type="molecule type" value="Genomic_DNA"/>
</dbReference>
<reference evidence="4 5" key="1">
    <citation type="submission" date="2015-11" db="EMBL/GenBank/DDBJ databases">
        <title>The genome of Candidatus Endoriftia persephone in Ridgeia piscesae and population structure of the North Eastern Pacific vestimentiferan symbionts.</title>
        <authorList>
            <person name="Perez M."/>
            <person name="Juniper K.S."/>
        </authorList>
    </citation>
    <scope>NUCLEOTIDE SEQUENCE [LARGE SCALE GENOMIC DNA]</scope>
    <source>
        <strain evidence="3">Ind10</strain>
        <strain evidence="2">Ind11</strain>
    </source>
</reference>